<dbReference type="GO" id="GO:0016747">
    <property type="term" value="F:acyltransferase activity, transferring groups other than amino-acyl groups"/>
    <property type="evidence" value="ECO:0007669"/>
    <property type="project" value="InterPro"/>
</dbReference>
<dbReference type="InterPro" id="IPR016181">
    <property type="entry name" value="Acyl_CoA_acyltransferase"/>
</dbReference>
<proteinExistence type="predicted"/>
<feature type="domain" description="N-acetyltransferase" evidence="3">
    <location>
        <begin position="1"/>
        <end position="153"/>
    </location>
</feature>
<evidence type="ECO:0000313" key="5">
    <source>
        <dbReference type="Proteomes" id="UP000292939"/>
    </source>
</evidence>
<dbReference type="PANTHER" id="PTHR43072">
    <property type="entry name" value="N-ACETYLTRANSFERASE"/>
    <property type="match status" value="1"/>
</dbReference>
<dbReference type="AlphaFoldDB" id="A0A4P6UMJ1"/>
<dbReference type="RefSeq" id="WP_131281171.1">
    <property type="nucleotide sequence ID" value="NZ_CP031395.1"/>
</dbReference>
<dbReference type="PANTHER" id="PTHR43072:SF23">
    <property type="entry name" value="UPF0039 PROTEIN C11D3.02C"/>
    <property type="match status" value="1"/>
</dbReference>
<dbReference type="Pfam" id="PF13420">
    <property type="entry name" value="Acetyltransf_4"/>
    <property type="match status" value="1"/>
</dbReference>
<dbReference type="OrthoDB" id="5459937at2"/>
<dbReference type="KEGG" id="hgr:DW355_14750"/>
<protein>
    <submittedName>
        <fullName evidence="4">N-acetyltransferase</fullName>
    </submittedName>
</protein>
<evidence type="ECO:0000259" key="3">
    <source>
        <dbReference type="PROSITE" id="PS51186"/>
    </source>
</evidence>
<keyword evidence="1 4" id="KW-0808">Transferase</keyword>
<name>A0A4P6UMJ1_9BURK</name>
<keyword evidence="2" id="KW-0012">Acyltransferase</keyword>
<sequence>MIRLAQPSDAEAIVGIYNHYVANTTVTFEEQAVSVEEMSARIEDILAAGLPWLVLEESGQLLGYAYASKWKTRSAYRYSVEISVYLKHGIQAQGLGSRLYEALFAALVERDIHAAMGGIVLPNEASVRLHEKFGMKQVARFEQVGYKFGRWLDVGYWQKVF</sequence>
<dbReference type="SUPFAM" id="SSF55729">
    <property type="entry name" value="Acyl-CoA N-acyltransferases (Nat)"/>
    <property type="match status" value="1"/>
</dbReference>
<dbReference type="EMBL" id="CP031395">
    <property type="protein sequence ID" value="QBK05814.1"/>
    <property type="molecule type" value="Genomic_DNA"/>
</dbReference>
<dbReference type="NCBIfam" id="NF040504">
    <property type="entry name" value="resist_ArsN1b"/>
    <property type="match status" value="1"/>
</dbReference>
<dbReference type="Gene3D" id="3.40.630.30">
    <property type="match status" value="1"/>
</dbReference>
<accession>A0A4P6UMJ1</accession>
<dbReference type="PROSITE" id="PS51186">
    <property type="entry name" value="GNAT"/>
    <property type="match status" value="1"/>
</dbReference>
<organism evidence="4 5">
    <name type="scientific">Hylemonella gracilis</name>
    <dbReference type="NCBI Taxonomy" id="80880"/>
    <lineage>
        <taxon>Bacteria</taxon>
        <taxon>Pseudomonadati</taxon>
        <taxon>Pseudomonadota</taxon>
        <taxon>Betaproteobacteria</taxon>
        <taxon>Burkholderiales</taxon>
        <taxon>Comamonadaceae</taxon>
        <taxon>Hylemonella</taxon>
    </lineage>
</organism>
<evidence type="ECO:0000256" key="1">
    <source>
        <dbReference type="ARBA" id="ARBA00022679"/>
    </source>
</evidence>
<dbReference type="InterPro" id="IPR000182">
    <property type="entry name" value="GNAT_dom"/>
</dbReference>
<gene>
    <name evidence="4" type="ORF">DW355_14750</name>
</gene>
<dbReference type="Proteomes" id="UP000292939">
    <property type="component" value="Chromosome"/>
</dbReference>
<reference evidence="4 5" key="1">
    <citation type="submission" date="2018-07" db="EMBL/GenBank/DDBJ databases">
        <title>Exploring interactions and the metabolic potential of the ultra-small soil bacteria Hylemonella gracilis.</title>
        <authorList>
            <person name="Tyc O."/>
            <person name="Kulkarni P."/>
            <person name="Gawehns F."/>
            <person name="Hundscheid M."/>
            <person name="Zweers H."/>
            <person name="Garbeva P."/>
        </authorList>
    </citation>
    <scope>NUCLEOTIDE SEQUENCE [LARGE SCALE GENOMIC DNA]</scope>
    <source>
        <strain evidence="4 5">NS1</strain>
    </source>
</reference>
<evidence type="ECO:0000313" key="4">
    <source>
        <dbReference type="EMBL" id="QBK05814.1"/>
    </source>
</evidence>
<evidence type="ECO:0000256" key="2">
    <source>
        <dbReference type="ARBA" id="ARBA00023315"/>
    </source>
</evidence>